<dbReference type="InterPro" id="IPR015422">
    <property type="entry name" value="PyrdxlP-dep_Trfase_small"/>
</dbReference>
<evidence type="ECO:0000256" key="2">
    <source>
        <dbReference type="ARBA" id="ARBA00022679"/>
    </source>
</evidence>
<sequence>MTKQRGMGGLTGGAKDQLLADIRSAKKTRKERRPAPARQSAKGGKKAFDFSELDDVKQYRMQRAAAELIGIDNPFFRPHEALARDTTLIGNQTYINFASYNYLGLNGHPEVAEAATEAIRRYGTTVSASRVVAGERPFHRDLEKALADMHGVEDAVVMVSGHATNVTSIGHLMGPNDLVICDALIHNSITEGIKLSGAARMLFPHDNIDALEEMLANHRSRFERVLIAVEGLYSMDGDFPDLPRLIEIKRRHDAWLMVDEAHSIGVLGETGRGIAEYFGIDPTEVEIWMGTLSKTLSGCGGYIAGSSALVEYLKVGAPGFVFSVGISPPVGAASTKAVEIMLREPDRVEALRENGRLFLELAAEAGLDTGPSMGYSVIPVITGDSVSAAMLSNSLFERGINALPIIYPAVAEKSARLRFFITSEHTREQIRQTVAATAEELGKIREQGSQFGKILGGA</sequence>
<proteinExistence type="predicted"/>
<dbReference type="RefSeq" id="WP_111436741.1">
    <property type="nucleotide sequence ID" value="NZ_JACIGG010000017.1"/>
</dbReference>
<dbReference type="InterPro" id="IPR015421">
    <property type="entry name" value="PyrdxlP-dep_Trfase_major"/>
</dbReference>
<name>A0A327JER1_9HYPH</name>
<evidence type="ECO:0000313" key="5">
    <source>
        <dbReference type="EMBL" id="RAI24001.1"/>
    </source>
</evidence>
<reference evidence="5 6" key="1">
    <citation type="submission" date="2017-07" db="EMBL/GenBank/DDBJ databases">
        <title>Draft Genome Sequences of Select Purple Nonsulfur Bacteria.</title>
        <authorList>
            <person name="Lasarre B."/>
            <person name="Mckinlay J.B."/>
        </authorList>
    </citation>
    <scope>NUCLEOTIDE SEQUENCE [LARGE SCALE GENOMIC DNA]</scope>
    <source>
        <strain evidence="5 6">DSM 11290</strain>
    </source>
</reference>
<dbReference type="OrthoDB" id="9807157at2"/>
<evidence type="ECO:0000256" key="1">
    <source>
        <dbReference type="ARBA" id="ARBA00001933"/>
    </source>
</evidence>
<dbReference type="GO" id="GO:0016740">
    <property type="term" value="F:transferase activity"/>
    <property type="evidence" value="ECO:0007669"/>
    <property type="project" value="UniProtKB-KW"/>
</dbReference>
<comment type="caution">
    <text evidence="5">The sequence shown here is derived from an EMBL/GenBank/DDBJ whole genome shotgun (WGS) entry which is preliminary data.</text>
</comment>
<dbReference type="InterPro" id="IPR050087">
    <property type="entry name" value="AON_synthase_class-II"/>
</dbReference>
<dbReference type="InterPro" id="IPR015424">
    <property type="entry name" value="PyrdxlP-dep_Trfase"/>
</dbReference>
<accession>A0A327JER1</accession>
<dbReference type="AlphaFoldDB" id="A0A327JER1"/>
<gene>
    <name evidence="5" type="ORF">CH339_22820</name>
</gene>
<dbReference type="Pfam" id="PF00155">
    <property type="entry name" value="Aminotran_1_2"/>
    <property type="match status" value="1"/>
</dbReference>
<dbReference type="Gene3D" id="3.40.640.10">
    <property type="entry name" value="Type I PLP-dependent aspartate aminotransferase-like (Major domain)"/>
    <property type="match status" value="1"/>
</dbReference>
<keyword evidence="6" id="KW-1185">Reference proteome</keyword>
<feature type="region of interest" description="Disordered" evidence="3">
    <location>
        <begin position="1"/>
        <end position="46"/>
    </location>
</feature>
<dbReference type="Gene3D" id="3.90.1150.10">
    <property type="entry name" value="Aspartate Aminotransferase, domain 1"/>
    <property type="match status" value="1"/>
</dbReference>
<evidence type="ECO:0000259" key="4">
    <source>
        <dbReference type="Pfam" id="PF00155"/>
    </source>
</evidence>
<protein>
    <submittedName>
        <fullName evidence="5">8-amino-7-oxononanoate synthase</fullName>
    </submittedName>
</protein>
<feature type="domain" description="Aminotransferase class I/classII large" evidence="4">
    <location>
        <begin position="94"/>
        <end position="435"/>
    </location>
</feature>
<keyword evidence="2" id="KW-0808">Transferase</keyword>
<dbReference type="EMBL" id="NPEV01000087">
    <property type="protein sequence ID" value="RAI24001.1"/>
    <property type="molecule type" value="Genomic_DNA"/>
</dbReference>
<dbReference type="InterPro" id="IPR004839">
    <property type="entry name" value="Aminotransferase_I/II_large"/>
</dbReference>
<dbReference type="PANTHER" id="PTHR13693:SF3">
    <property type="entry name" value="LD36009P"/>
    <property type="match status" value="1"/>
</dbReference>
<organism evidence="5 6">
    <name type="scientific">Rhodobium orientis</name>
    <dbReference type="NCBI Taxonomy" id="34017"/>
    <lineage>
        <taxon>Bacteria</taxon>
        <taxon>Pseudomonadati</taxon>
        <taxon>Pseudomonadota</taxon>
        <taxon>Alphaproteobacteria</taxon>
        <taxon>Hyphomicrobiales</taxon>
        <taxon>Rhodobiaceae</taxon>
        <taxon>Rhodobium</taxon>
    </lineage>
</organism>
<comment type="cofactor">
    <cofactor evidence="1">
        <name>pyridoxal 5'-phosphate</name>
        <dbReference type="ChEBI" id="CHEBI:597326"/>
    </cofactor>
</comment>
<dbReference type="GO" id="GO:0030170">
    <property type="term" value="F:pyridoxal phosphate binding"/>
    <property type="evidence" value="ECO:0007669"/>
    <property type="project" value="InterPro"/>
</dbReference>
<dbReference type="SUPFAM" id="SSF53383">
    <property type="entry name" value="PLP-dependent transferases"/>
    <property type="match status" value="1"/>
</dbReference>
<dbReference type="PANTHER" id="PTHR13693">
    <property type="entry name" value="CLASS II AMINOTRANSFERASE/8-AMINO-7-OXONONANOATE SYNTHASE"/>
    <property type="match status" value="1"/>
</dbReference>
<dbReference type="CDD" id="cd06454">
    <property type="entry name" value="KBL_like"/>
    <property type="match status" value="1"/>
</dbReference>
<evidence type="ECO:0000313" key="6">
    <source>
        <dbReference type="Proteomes" id="UP000249299"/>
    </source>
</evidence>
<dbReference type="Proteomes" id="UP000249299">
    <property type="component" value="Unassembled WGS sequence"/>
</dbReference>
<feature type="compositionally biased region" description="Gly residues" evidence="3">
    <location>
        <begin position="1"/>
        <end position="12"/>
    </location>
</feature>
<evidence type="ECO:0000256" key="3">
    <source>
        <dbReference type="SAM" id="MobiDB-lite"/>
    </source>
</evidence>